<feature type="compositionally biased region" description="Basic and acidic residues" evidence="1">
    <location>
        <begin position="129"/>
        <end position="141"/>
    </location>
</feature>
<evidence type="ECO:0000256" key="1">
    <source>
        <dbReference type="SAM" id="MobiDB-lite"/>
    </source>
</evidence>
<dbReference type="EMBL" id="JBBBZM010000001">
    <property type="protein sequence ID" value="KAL0640713.1"/>
    <property type="molecule type" value="Genomic_DNA"/>
</dbReference>
<proteinExistence type="predicted"/>
<comment type="caution">
    <text evidence="2">The sequence shown here is derived from an EMBL/GenBank/DDBJ whole genome shotgun (WGS) entry which is preliminary data.</text>
</comment>
<accession>A0ABR3GXV4</accession>
<protein>
    <submittedName>
        <fullName evidence="2">Uncharacterized protein</fullName>
    </submittedName>
</protein>
<keyword evidence="3" id="KW-1185">Reference proteome</keyword>
<dbReference type="Proteomes" id="UP001447188">
    <property type="component" value="Unassembled WGS sequence"/>
</dbReference>
<evidence type="ECO:0000313" key="3">
    <source>
        <dbReference type="Proteomes" id="UP001447188"/>
    </source>
</evidence>
<name>A0ABR3GXV4_9PEZI</name>
<sequence>MADINNVSTPWEALERVQRPIRAPEKTYPPLKEGQRILGLTDDKFKELYDGAQNKIKNFYQQNPVRATTRATTYGQRVENHQSVVPDLEDQHPVLKLCSENWGAKWILKRAKQAMAVKSRKGSKIARQNRAEQRARVADRGVQKSHLELEYNGPSPELNEEPAEIDHEAKEPELQAIGMTDSVEERDGDKHMSLVEDPKSCTSQLGCLEPDPQGVSVVDRAACTALFNMSKSWLVTGPPRHDWQRKVERDG</sequence>
<reference evidence="2 3" key="1">
    <citation type="submission" date="2024-02" db="EMBL/GenBank/DDBJ databases">
        <title>Discinaceae phylogenomics.</title>
        <authorList>
            <person name="Dirks A.C."/>
            <person name="James T.Y."/>
        </authorList>
    </citation>
    <scope>NUCLEOTIDE SEQUENCE [LARGE SCALE GENOMIC DNA]</scope>
    <source>
        <strain evidence="2 3">ACD0624</strain>
    </source>
</reference>
<feature type="region of interest" description="Disordered" evidence="1">
    <location>
        <begin position="119"/>
        <end position="141"/>
    </location>
</feature>
<evidence type="ECO:0000313" key="2">
    <source>
        <dbReference type="EMBL" id="KAL0640713.1"/>
    </source>
</evidence>
<organism evidence="2 3">
    <name type="scientific">Discina gigas</name>
    <dbReference type="NCBI Taxonomy" id="1032678"/>
    <lineage>
        <taxon>Eukaryota</taxon>
        <taxon>Fungi</taxon>
        <taxon>Dikarya</taxon>
        <taxon>Ascomycota</taxon>
        <taxon>Pezizomycotina</taxon>
        <taxon>Pezizomycetes</taxon>
        <taxon>Pezizales</taxon>
        <taxon>Discinaceae</taxon>
        <taxon>Discina</taxon>
    </lineage>
</organism>
<gene>
    <name evidence="2" type="ORF">Q9L58_000017</name>
</gene>